<dbReference type="PANTHER" id="PTHR43507:SF20">
    <property type="entry name" value="NADH-UBIQUINONE OXIDOREDUCTASE CHAIN 4"/>
    <property type="match status" value="1"/>
</dbReference>
<sequence length="445" mass="51387">MLKYFFMIFFMMLLFQMNWGILQFLMVMLCFLFMLELSNFNYPEKLNFFVGLDLMSYTLILLSMWICMLMLMSSESTKSDNFFSDKFCGVLMMMIIFLVLSFSVSNFFLFYLFFESSLIPTFMLILGWGYQSERVQAGIYMLLYTLTASLPLLLVLFYVYNNFYSFKFYFFGEYTLDFNLFILLSIYLAFLVKLPMFLVHLWLPKAHVEAPVSGSMILAGVLLKLGGYGLLRFSLLFNSFINKYSIFLVVLSMIGGVLISLNCLVQSDTKLLIAYSSVGHMGIMLGGMMTFTYWGMTSSLLMMLSHGLCSSGLFFLANSSYERVASRSLLLAKGMIHFLPKMGLWWFLFCVMNMAAPPSLNLLSEIGLINSLISWSNLNFVALCLMGFFAAGYSLYLFSYSQHGKSSFSFYSFYINSIREYLVLFLHWIPLNFLIINSNIIMLWV</sequence>
<dbReference type="Pfam" id="PF01059">
    <property type="entry name" value="Oxidored_q5_N"/>
    <property type="match status" value="1"/>
</dbReference>
<comment type="function">
    <text evidence="17">Core subunit of the mitochondrial membrane respiratory chain NADH dehydrogenase (Complex I) which catalyzes electron transfer from NADH through the respiratory chain, using ubiquinone as an electron acceptor. Essential for the catalytic activity and assembly of complex I.</text>
</comment>
<feature type="domain" description="NADH:quinone oxidoreductase/Mrp antiporter transmembrane" evidence="18">
    <location>
        <begin position="106"/>
        <end position="385"/>
    </location>
</feature>
<dbReference type="InterPro" id="IPR001750">
    <property type="entry name" value="ND/Mrp_TM"/>
</dbReference>
<dbReference type="GO" id="GO:0015990">
    <property type="term" value="P:electron transport coupled proton transport"/>
    <property type="evidence" value="ECO:0007669"/>
    <property type="project" value="TreeGrafter"/>
</dbReference>
<gene>
    <name evidence="20" type="primary">ND4</name>
</gene>
<feature type="transmembrane region" description="Helical" evidence="17">
    <location>
        <begin position="244"/>
        <end position="265"/>
    </location>
</feature>
<reference evidence="20" key="1">
    <citation type="journal article" date="2017" name="Mol. Phylogenet. Evol.">
        <title>Mitochondrial phylogenomics and genome rearrangements in the barklice (Insecta: Psocodea).</title>
        <authorList>
            <person name="Yoshizawa K."/>
            <person name="Johnson K.P."/>
            <person name="Sweet A.D."/>
            <person name="Yao I."/>
            <person name="Ferreira R.L."/>
            <person name="Cameron S.L."/>
        </authorList>
    </citation>
    <scope>NUCLEOTIDE SEQUENCE</scope>
</reference>
<feature type="domain" description="NADH:ubiquinone oxidoreductase chain 4 N-terminal" evidence="19">
    <location>
        <begin position="1"/>
        <end position="100"/>
    </location>
</feature>
<keyword evidence="11 17" id="KW-1133">Transmembrane helix</keyword>
<feature type="transmembrane region" description="Helical" evidence="17">
    <location>
        <begin position="83"/>
        <end position="102"/>
    </location>
</feature>
<keyword evidence="14 17" id="KW-0496">Mitochondrion</keyword>
<evidence type="ECO:0000256" key="7">
    <source>
        <dbReference type="ARBA" id="ARBA00022660"/>
    </source>
</evidence>
<evidence type="ECO:0000256" key="16">
    <source>
        <dbReference type="ARBA" id="ARBA00049551"/>
    </source>
</evidence>
<evidence type="ECO:0000256" key="15">
    <source>
        <dbReference type="ARBA" id="ARBA00023136"/>
    </source>
</evidence>
<dbReference type="InterPro" id="IPR000260">
    <property type="entry name" value="NADH4_N"/>
</dbReference>
<geneLocation type="mitochondrion" evidence="20"/>
<dbReference type="Pfam" id="PF00361">
    <property type="entry name" value="Proton_antipo_M"/>
    <property type="match status" value="1"/>
</dbReference>
<evidence type="ECO:0000256" key="6">
    <source>
        <dbReference type="ARBA" id="ARBA00022448"/>
    </source>
</evidence>
<dbReference type="PANTHER" id="PTHR43507">
    <property type="entry name" value="NADH-UBIQUINONE OXIDOREDUCTASE CHAIN 4"/>
    <property type="match status" value="1"/>
</dbReference>
<dbReference type="CTD" id="4538"/>
<dbReference type="InterPro" id="IPR003918">
    <property type="entry name" value="NADH_UbQ_OxRdtase"/>
</dbReference>
<dbReference type="GO" id="GO:0003954">
    <property type="term" value="F:NADH dehydrogenase activity"/>
    <property type="evidence" value="ECO:0007669"/>
    <property type="project" value="TreeGrafter"/>
</dbReference>
<protein>
    <recommendedName>
        <fullName evidence="5 17">NADH-ubiquinone oxidoreductase chain 4</fullName>
        <ecNumber evidence="4 17">7.1.1.2</ecNumber>
    </recommendedName>
</protein>
<evidence type="ECO:0000256" key="8">
    <source>
        <dbReference type="ARBA" id="ARBA00022692"/>
    </source>
</evidence>
<keyword evidence="12 17" id="KW-0520">NAD</keyword>
<evidence type="ECO:0000256" key="9">
    <source>
        <dbReference type="ARBA" id="ARBA00022967"/>
    </source>
</evidence>
<keyword evidence="8 17" id="KW-0812">Transmembrane</keyword>
<proteinExistence type="inferred from homology"/>
<feature type="transmembrane region" description="Helical" evidence="17">
    <location>
        <begin position="300"/>
        <end position="321"/>
    </location>
</feature>
<evidence type="ECO:0000256" key="3">
    <source>
        <dbReference type="ARBA" id="ARBA00009025"/>
    </source>
</evidence>
<dbReference type="GO" id="GO:0031966">
    <property type="term" value="C:mitochondrial membrane"/>
    <property type="evidence" value="ECO:0007669"/>
    <property type="project" value="UniProtKB-SubCell"/>
</dbReference>
<feature type="transmembrane region" description="Helical" evidence="17">
    <location>
        <begin position="180"/>
        <end position="203"/>
    </location>
</feature>
<evidence type="ECO:0000313" key="20">
    <source>
        <dbReference type="EMBL" id="ATU07090.1"/>
    </source>
</evidence>
<feature type="transmembrane region" description="Helical" evidence="17">
    <location>
        <begin position="380"/>
        <end position="400"/>
    </location>
</feature>
<dbReference type="AlphaFoldDB" id="A0A343QCE3"/>
<dbReference type="EMBL" id="MG255134">
    <property type="protein sequence ID" value="ATU07090.1"/>
    <property type="molecule type" value="Genomic_DNA"/>
</dbReference>
<keyword evidence="7 17" id="KW-0679">Respiratory chain</keyword>
<dbReference type="EC" id="7.1.1.2" evidence="4 17"/>
<evidence type="ECO:0000256" key="4">
    <source>
        <dbReference type="ARBA" id="ARBA00012944"/>
    </source>
</evidence>
<evidence type="ECO:0000256" key="5">
    <source>
        <dbReference type="ARBA" id="ARBA00021006"/>
    </source>
</evidence>
<feature type="transmembrane region" description="Helical" evidence="17">
    <location>
        <begin position="272"/>
        <end position="294"/>
    </location>
</feature>
<dbReference type="GO" id="GO:0048039">
    <property type="term" value="F:ubiquinone binding"/>
    <property type="evidence" value="ECO:0007669"/>
    <property type="project" value="TreeGrafter"/>
</dbReference>
<comment type="similarity">
    <text evidence="3 17">Belongs to the complex I subunit 4 family.</text>
</comment>
<accession>A0A343QCE3</accession>
<evidence type="ECO:0000259" key="18">
    <source>
        <dbReference type="Pfam" id="PF00361"/>
    </source>
</evidence>
<feature type="transmembrane region" description="Helical" evidence="17">
    <location>
        <begin position="54"/>
        <end position="71"/>
    </location>
</feature>
<evidence type="ECO:0000256" key="10">
    <source>
        <dbReference type="ARBA" id="ARBA00022982"/>
    </source>
</evidence>
<comment type="subcellular location">
    <subcellularLocation>
        <location evidence="2 17">Mitochondrion membrane</location>
        <topology evidence="2 17">Multi-pass membrane protein</topology>
    </subcellularLocation>
</comment>
<keyword evidence="9" id="KW-1278">Translocase</keyword>
<feature type="transmembrane region" description="Helical" evidence="17">
    <location>
        <begin position="7"/>
        <end position="34"/>
    </location>
</feature>
<evidence type="ECO:0000256" key="2">
    <source>
        <dbReference type="ARBA" id="ARBA00004225"/>
    </source>
</evidence>
<feature type="transmembrane region" description="Helical" evidence="17">
    <location>
        <begin position="342"/>
        <end position="360"/>
    </location>
</feature>
<dbReference type="PRINTS" id="PR01437">
    <property type="entry name" value="NUOXDRDTASE4"/>
</dbReference>
<organism evidence="20">
    <name type="scientific">Amphigerontia montivaga</name>
    <dbReference type="NCBI Taxonomy" id="2051644"/>
    <lineage>
        <taxon>Eukaryota</taxon>
        <taxon>Metazoa</taxon>
        <taxon>Ecdysozoa</taxon>
        <taxon>Arthropoda</taxon>
        <taxon>Hexapoda</taxon>
        <taxon>Insecta</taxon>
        <taxon>Pterygota</taxon>
        <taxon>Neoptera</taxon>
        <taxon>Paraneoptera</taxon>
        <taxon>Psocodea</taxon>
        <taxon>Psocomorpha</taxon>
        <taxon>Psocetae</taxon>
        <taxon>Psocidae</taxon>
        <taxon>Amphigerontia</taxon>
    </lineage>
</organism>
<keyword evidence="6 17" id="KW-0813">Transport</keyword>
<keyword evidence="10 17" id="KW-0249">Electron transport</keyword>
<dbReference type="RefSeq" id="YP_009443869.1">
    <property type="nucleotide sequence ID" value="NC_036362.1"/>
</dbReference>
<keyword evidence="13 17" id="KW-0830">Ubiquinone</keyword>
<name>A0A343QCE3_9NEOP</name>
<evidence type="ECO:0000256" key="1">
    <source>
        <dbReference type="ARBA" id="ARBA00003257"/>
    </source>
</evidence>
<evidence type="ECO:0000256" key="12">
    <source>
        <dbReference type="ARBA" id="ARBA00023027"/>
    </source>
</evidence>
<dbReference type="GeneID" id="35094304"/>
<keyword evidence="15 17" id="KW-0472">Membrane</keyword>
<evidence type="ECO:0000256" key="17">
    <source>
        <dbReference type="RuleBase" id="RU003297"/>
    </source>
</evidence>
<dbReference type="GO" id="GO:0008137">
    <property type="term" value="F:NADH dehydrogenase (ubiquinone) activity"/>
    <property type="evidence" value="ECO:0007669"/>
    <property type="project" value="UniProtKB-UniRule"/>
</dbReference>
<comment type="function">
    <text evidence="1">Core subunit of the mitochondrial membrane respiratory chain NADH dehydrogenase (Complex I) that is believed to belong to the minimal assembly required for catalysis. Complex I functions in the transfer of electrons from NADH to the respiratory chain. The immediate electron acceptor for the enzyme is believed to be ubiquinone.</text>
</comment>
<evidence type="ECO:0000256" key="11">
    <source>
        <dbReference type="ARBA" id="ARBA00022989"/>
    </source>
</evidence>
<evidence type="ECO:0000256" key="14">
    <source>
        <dbReference type="ARBA" id="ARBA00023128"/>
    </source>
</evidence>
<evidence type="ECO:0000256" key="13">
    <source>
        <dbReference type="ARBA" id="ARBA00023075"/>
    </source>
</evidence>
<dbReference type="GO" id="GO:0042773">
    <property type="term" value="P:ATP synthesis coupled electron transport"/>
    <property type="evidence" value="ECO:0007669"/>
    <property type="project" value="InterPro"/>
</dbReference>
<feature type="transmembrane region" description="Helical" evidence="17">
    <location>
        <begin position="215"/>
        <end position="238"/>
    </location>
</feature>
<feature type="transmembrane region" description="Helical" evidence="17">
    <location>
        <begin position="137"/>
        <end position="160"/>
    </location>
</feature>
<evidence type="ECO:0000259" key="19">
    <source>
        <dbReference type="Pfam" id="PF01059"/>
    </source>
</evidence>
<comment type="catalytic activity">
    <reaction evidence="16 17">
        <text>a ubiquinone + NADH + 5 H(+)(in) = a ubiquinol + NAD(+) + 4 H(+)(out)</text>
        <dbReference type="Rhea" id="RHEA:29091"/>
        <dbReference type="Rhea" id="RHEA-COMP:9565"/>
        <dbReference type="Rhea" id="RHEA-COMP:9566"/>
        <dbReference type="ChEBI" id="CHEBI:15378"/>
        <dbReference type="ChEBI" id="CHEBI:16389"/>
        <dbReference type="ChEBI" id="CHEBI:17976"/>
        <dbReference type="ChEBI" id="CHEBI:57540"/>
        <dbReference type="ChEBI" id="CHEBI:57945"/>
        <dbReference type="EC" id="7.1.1.2"/>
    </reaction>
</comment>
<feature type="transmembrane region" description="Helical" evidence="17">
    <location>
        <begin position="421"/>
        <end position="444"/>
    </location>
</feature>
<feature type="transmembrane region" description="Helical" evidence="17">
    <location>
        <begin position="108"/>
        <end position="130"/>
    </location>
</feature>